<reference evidence="19" key="2">
    <citation type="submission" date="2015-02" db="UniProtKB">
        <authorList>
            <consortium name="EnsemblMetazoa"/>
        </authorList>
    </citation>
    <scope>IDENTIFICATION</scope>
</reference>
<dbReference type="InterPro" id="IPR036790">
    <property type="entry name" value="Frizzled_dom_sf"/>
</dbReference>
<dbReference type="Proteomes" id="UP000014500">
    <property type="component" value="Unassembled WGS sequence"/>
</dbReference>
<evidence type="ECO:0000256" key="11">
    <source>
        <dbReference type="PROSITE-ProRule" id="PRU00121"/>
    </source>
</evidence>
<dbReference type="CDD" id="cd07459">
    <property type="entry name" value="CRD_TK_ROR_like"/>
    <property type="match status" value="1"/>
</dbReference>
<dbReference type="GO" id="GO:0017147">
    <property type="term" value="F:Wnt-protein binding"/>
    <property type="evidence" value="ECO:0007669"/>
    <property type="project" value="TreeGrafter"/>
</dbReference>
<evidence type="ECO:0000259" key="17">
    <source>
        <dbReference type="PROSITE" id="PS50038"/>
    </source>
</evidence>
<evidence type="ECO:0000313" key="20">
    <source>
        <dbReference type="Proteomes" id="UP000014500"/>
    </source>
</evidence>
<dbReference type="AlphaFoldDB" id="T1IWC4"/>
<evidence type="ECO:0000256" key="3">
    <source>
        <dbReference type="ARBA" id="ARBA00022572"/>
    </source>
</evidence>
<dbReference type="InterPro" id="IPR000719">
    <property type="entry name" value="Prot_kinase_dom"/>
</dbReference>
<dbReference type="InterPro" id="IPR020635">
    <property type="entry name" value="Tyr_kinase_cat_dom"/>
</dbReference>
<dbReference type="EC" id="2.7.10.1" evidence="13"/>
<accession>T1IWC4</accession>
<comment type="catalytic activity">
    <reaction evidence="10 13">
        <text>L-tyrosyl-[protein] + ATP = O-phospho-L-tyrosyl-[protein] + ADP + H(+)</text>
        <dbReference type="Rhea" id="RHEA:10596"/>
        <dbReference type="Rhea" id="RHEA-COMP:10136"/>
        <dbReference type="Rhea" id="RHEA-COMP:20101"/>
        <dbReference type="ChEBI" id="CHEBI:15378"/>
        <dbReference type="ChEBI" id="CHEBI:30616"/>
        <dbReference type="ChEBI" id="CHEBI:46858"/>
        <dbReference type="ChEBI" id="CHEBI:61978"/>
        <dbReference type="ChEBI" id="CHEBI:456216"/>
        <dbReference type="EC" id="2.7.10.1"/>
    </reaction>
</comment>
<feature type="domain" description="Kringle" evidence="18">
    <location>
        <begin position="202"/>
        <end position="279"/>
    </location>
</feature>
<protein>
    <recommendedName>
        <fullName evidence="13">Tyrosine-protein kinase receptor</fullName>
        <ecNumber evidence="13">2.7.10.1</ecNumber>
    </recommendedName>
</protein>
<dbReference type="GO" id="GO:0043235">
    <property type="term" value="C:receptor complex"/>
    <property type="evidence" value="ECO:0007669"/>
    <property type="project" value="TreeGrafter"/>
</dbReference>
<feature type="transmembrane region" description="Helical" evidence="15">
    <location>
        <begin position="312"/>
        <end position="334"/>
    </location>
</feature>
<dbReference type="PRINTS" id="PR00109">
    <property type="entry name" value="TYRKINASE"/>
</dbReference>
<evidence type="ECO:0000256" key="12">
    <source>
        <dbReference type="PROSITE-ProRule" id="PRU10141"/>
    </source>
</evidence>
<dbReference type="FunFam" id="1.10.510.10:FF:000116">
    <property type="entry name" value="inactive tyrosine-protein kinase transmembrane receptor ROR1"/>
    <property type="match status" value="1"/>
</dbReference>
<dbReference type="InterPro" id="IPR000001">
    <property type="entry name" value="Kringle"/>
</dbReference>
<dbReference type="GO" id="GO:0005524">
    <property type="term" value="F:ATP binding"/>
    <property type="evidence" value="ECO:0007669"/>
    <property type="project" value="UniProtKB-UniRule"/>
</dbReference>
<dbReference type="CDD" id="cd05048">
    <property type="entry name" value="PTKc_Ror"/>
    <property type="match status" value="1"/>
</dbReference>
<dbReference type="Pfam" id="PF00051">
    <property type="entry name" value="Kringle"/>
    <property type="match status" value="1"/>
</dbReference>
<dbReference type="PROSITE" id="PS50038">
    <property type="entry name" value="FZ"/>
    <property type="match status" value="1"/>
</dbReference>
<keyword evidence="2 13" id="KW-0597">Phosphoprotein</keyword>
<dbReference type="SMART" id="SM00219">
    <property type="entry name" value="TyrKc"/>
    <property type="match status" value="1"/>
</dbReference>
<dbReference type="InterPro" id="IPR001245">
    <property type="entry name" value="Ser-Thr/Tyr_kinase_cat_dom"/>
</dbReference>
<dbReference type="Gene3D" id="1.10.510.10">
    <property type="entry name" value="Transferase(Phosphotransferase) domain 1"/>
    <property type="match status" value="1"/>
</dbReference>
<proteinExistence type="inferred from homology"/>
<dbReference type="GO" id="GO:0007169">
    <property type="term" value="P:cell surface receptor protein tyrosine kinase signaling pathway"/>
    <property type="evidence" value="ECO:0007669"/>
    <property type="project" value="InterPro"/>
</dbReference>
<dbReference type="Pfam" id="PF01392">
    <property type="entry name" value="Fz"/>
    <property type="match status" value="1"/>
</dbReference>
<dbReference type="PROSITE" id="PS00021">
    <property type="entry name" value="KRINGLE_1"/>
    <property type="match status" value="1"/>
</dbReference>
<feature type="compositionally biased region" description="Low complexity" evidence="14">
    <location>
        <begin position="669"/>
        <end position="681"/>
    </location>
</feature>
<keyword evidence="3 11" id="KW-0420">Kringle</keyword>
<dbReference type="InterPro" id="IPR050122">
    <property type="entry name" value="RTK"/>
</dbReference>
<feature type="domain" description="FZ" evidence="17">
    <location>
        <begin position="52"/>
        <end position="187"/>
    </location>
</feature>
<dbReference type="FunFam" id="3.30.200.20:FF:000139">
    <property type="entry name" value="inactive tyrosine-protein kinase transmembrane receptor ROR1"/>
    <property type="match status" value="1"/>
</dbReference>
<keyword evidence="13 15" id="KW-0812">Transmembrane</keyword>
<dbReference type="GO" id="GO:0004714">
    <property type="term" value="F:transmembrane receptor protein tyrosine kinase activity"/>
    <property type="evidence" value="ECO:0007669"/>
    <property type="project" value="UniProtKB-EC"/>
</dbReference>
<evidence type="ECO:0000256" key="2">
    <source>
        <dbReference type="ARBA" id="ARBA00022553"/>
    </source>
</evidence>
<dbReference type="PROSITE" id="PS00109">
    <property type="entry name" value="PROTEIN_KINASE_TYR"/>
    <property type="match status" value="1"/>
</dbReference>
<dbReference type="SMART" id="SM00130">
    <property type="entry name" value="KR"/>
    <property type="match status" value="1"/>
</dbReference>
<keyword evidence="13" id="KW-0675">Receptor</keyword>
<feature type="compositionally biased region" description="Polar residues" evidence="14">
    <location>
        <begin position="682"/>
        <end position="691"/>
    </location>
</feature>
<comment type="caution">
    <text evidence="11">Lacks conserved residue(s) required for the propagation of feature annotation.</text>
</comment>
<dbReference type="SUPFAM" id="SSF57440">
    <property type="entry name" value="Kringle-like"/>
    <property type="match status" value="1"/>
</dbReference>
<dbReference type="eggNOG" id="KOG1026">
    <property type="taxonomic scope" value="Eukaryota"/>
</dbReference>
<evidence type="ECO:0000256" key="7">
    <source>
        <dbReference type="ARBA" id="ARBA00022840"/>
    </source>
</evidence>
<keyword evidence="20" id="KW-1185">Reference proteome</keyword>
<dbReference type="HOGENOM" id="CLU_000288_30_4_1"/>
<keyword evidence="15" id="KW-0472">Membrane</keyword>
<dbReference type="InterPro" id="IPR013806">
    <property type="entry name" value="Kringle-like"/>
</dbReference>
<evidence type="ECO:0000313" key="19">
    <source>
        <dbReference type="EnsemblMetazoa" id="SMAR005489-PA"/>
    </source>
</evidence>
<dbReference type="EnsemblMetazoa" id="SMAR005489-RA">
    <property type="protein sequence ID" value="SMAR005489-PA"/>
    <property type="gene ID" value="SMAR005489"/>
</dbReference>
<dbReference type="EMBL" id="JH431612">
    <property type="status" value="NOT_ANNOTATED_CDS"/>
    <property type="molecule type" value="Genomic_DNA"/>
</dbReference>
<keyword evidence="8" id="KW-0829">Tyrosine-protein kinase</keyword>
<feature type="binding site" evidence="12">
    <location>
        <position position="417"/>
    </location>
    <ligand>
        <name>ATP</name>
        <dbReference type="ChEBI" id="CHEBI:30616"/>
    </ligand>
</feature>
<keyword evidence="7 12" id="KW-0067">ATP-binding</keyword>
<organism evidence="19 20">
    <name type="scientific">Strigamia maritima</name>
    <name type="common">European centipede</name>
    <name type="synonym">Geophilus maritimus</name>
    <dbReference type="NCBI Taxonomy" id="126957"/>
    <lineage>
        <taxon>Eukaryota</taxon>
        <taxon>Metazoa</taxon>
        <taxon>Ecdysozoa</taxon>
        <taxon>Arthropoda</taxon>
        <taxon>Myriapoda</taxon>
        <taxon>Chilopoda</taxon>
        <taxon>Pleurostigmophora</taxon>
        <taxon>Geophilomorpha</taxon>
        <taxon>Linotaeniidae</taxon>
        <taxon>Strigamia</taxon>
    </lineage>
</organism>
<evidence type="ECO:0000256" key="1">
    <source>
        <dbReference type="ARBA" id="ARBA00004479"/>
    </source>
</evidence>
<evidence type="ECO:0000256" key="8">
    <source>
        <dbReference type="ARBA" id="ARBA00023137"/>
    </source>
</evidence>
<dbReference type="InterPro" id="IPR017441">
    <property type="entry name" value="Protein_kinase_ATP_BS"/>
</dbReference>
<dbReference type="PROSITE" id="PS00107">
    <property type="entry name" value="PROTEIN_KINASE_ATP"/>
    <property type="match status" value="1"/>
</dbReference>
<evidence type="ECO:0000256" key="13">
    <source>
        <dbReference type="RuleBase" id="RU000312"/>
    </source>
</evidence>
<dbReference type="PANTHER" id="PTHR24416">
    <property type="entry name" value="TYROSINE-PROTEIN KINASE RECEPTOR"/>
    <property type="match status" value="1"/>
</dbReference>
<dbReference type="PRINTS" id="PR00018">
    <property type="entry name" value="KRINGLE"/>
</dbReference>
<sequence length="725" mass="81087">MESGAELRMKSFGDNNNKMLTRYSGYKHMQLENAISPVFEGLDTQFPNGRISETGFCQTYRGAACAKFIGNQSIFVRSPVEQGLNEDKLTEALTVIATSGDLSPRCAEFAIPSLCYNAFPPCIRSSDGTVSPKLICREECEYLENEICRVEFALAKKHSVIGPKMIVPDCQDLPSQETIRKKQCLQLSIATTADSESIQRQNCYTGKGMDYRGSMSETVSGYKCLKWSLSSMMSLKTSHFPELIGGHNFCRNPGGVEDQPWCFTTSDSVEKEVCSVPKCCGAVELKGMFAHVCLHRTFKVICISAIKNNYQWLYVAIPTILAVVICSVIFLFWWRRRHGLSKPLAKAVTPTTKPYQNQQLELSSLLPKMAVCAREFSMSQIRFEKELGEGAFGKVYKGELVGISTDGMGHSTPVAIKTVKANATLKAVQDFRREVELLSNLRHPNVICLLGVSIKEQPLSMIFEYMTQGNLHEFLIIHGPNSDVSASSADGTCHVLDQADFMYIAVQISAGMEYLSGHHYIHRDLAARNCLVGDQLTVKISDFGLSRDIYASDYYRIESQSLLPVRWMPPEAILYGKFTTESDVWSFGILLWETYSFGLQPYFGFSNQEVIEMVRSRHLLPCPEECPSHVYALMVECWHEIPARRPAFREIHTRLKMWDNLLMAGSRYSTNTDPSNNTSSSCVSQGASPYQRSLVPPPPIGRPLPNLPFLKGAMHKSSVSPHLPI</sequence>
<dbReference type="Pfam" id="PF07714">
    <property type="entry name" value="PK_Tyr_Ser-Thr"/>
    <property type="match status" value="1"/>
</dbReference>
<dbReference type="STRING" id="126957.T1IWC4"/>
<evidence type="ECO:0000256" key="4">
    <source>
        <dbReference type="ARBA" id="ARBA00022679"/>
    </source>
</evidence>
<evidence type="ECO:0000256" key="6">
    <source>
        <dbReference type="ARBA" id="ARBA00022777"/>
    </source>
</evidence>
<dbReference type="PROSITE" id="PS00239">
    <property type="entry name" value="RECEPTOR_TYR_KIN_II"/>
    <property type="match status" value="1"/>
</dbReference>
<dbReference type="InterPro" id="IPR038178">
    <property type="entry name" value="Kringle_sf"/>
</dbReference>
<feature type="region of interest" description="Disordered" evidence="14">
    <location>
        <begin position="669"/>
        <end position="699"/>
    </location>
</feature>
<keyword evidence="4" id="KW-0808">Transferase</keyword>
<evidence type="ECO:0000259" key="18">
    <source>
        <dbReference type="PROSITE" id="PS50070"/>
    </source>
</evidence>
<dbReference type="InterPro" id="IPR002011">
    <property type="entry name" value="Tyr_kinase_rcpt_2_CS"/>
</dbReference>
<evidence type="ECO:0000256" key="9">
    <source>
        <dbReference type="ARBA" id="ARBA00023157"/>
    </source>
</evidence>
<dbReference type="OMA" id="IQNDECP"/>
<dbReference type="PANTHER" id="PTHR24416:SF611">
    <property type="entry name" value="TYROSINE-PROTEIN KINASE TRANSMEMBRANE RECEPTOR ROR"/>
    <property type="match status" value="1"/>
</dbReference>
<evidence type="ECO:0000256" key="14">
    <source>
        <dbReference type="SAM" id="MobiDB-lite"/>
    </source>
</evidence>
<dbReference type="InterPro" id="IPR011009">
    <property type="entry name" value="Kinase-like_dom_sf"/>
</dbReference>
<dbReference type="CDD" id="cd00108">
    <property type="entry name" value="KR"/>
    <property type="match status" value="1"/>
</dbReference>
<evidence type="ECO:0000256" key="15">
    <source>
        <dbReference type="SAM" id="Phobius"/>
    </source>
</evidence>
<dbReference type="PhylomeDB" id="T1IWC4"/>
<dbReference type="PROSITE" id="PS50070">
    <property type="entry name" value="KRINGLE_2"/>
    <property type="match status" value="1"/>
</dbReference>
<dbReference type="Gene3D" id="1.10.2000.10">
    <property type="entry name" value="Frizzled cysteine-rich domain"/>
    <property type="match status" value="1"/>
</dbReference>
<keyword evidence="6" id="KW-0418">Kinase</keyword>
<dbReference type="Gene3D" id="2.40.20.10">
    <property type="entry name" value="Plasminogen Kringle 4"/>
    <property type="match status" value="1"/>
</dbReference>
<comment type="similarity">
    <text evidence="13">Belongs to the protein kinase superfamily. Tyr protein kinase family. Insulin receptor subfamily.</text>
</comment>
<dbReference type="Gene3D" id="3.30.200.20">
    <property type="entry name" value="Phosphorylase Kinase, domain 1"/>
    <property type="match status" value="1"/>
</dbReference>
<dbReference type="SUPFAM" id="SSF56112">
    <property type="entry name" value="Protein kinase-like (PK-like)"/>
    <property type="match status" value="1"/>
</dbReference>
<dbReference type="InterPro" id="IPR041775">
    <property type="entry name" value="Ror-like_CRD"/>
</dbReference>
<evidence type="ECO:0000256" key="5">
    <source>
        <dbReference type="ARBA" id="ARBA00022741"/>
    </source>
</evidence>
<comment type="subcellular location">
    <subcellularLocation>
        <location evidence="1">Membrane</location>
        <topology evidence="1">Single-pass type I membrane protein</topology>
    </subcellularLocation>
</comment>
<keyword evidence="5 12" id="KW-0547">Nucleotide-binding</keyword>
<reference evidence="20" key="1">
    <citation type="submission" date="2011-05" db="EMBL/GenBank/DDBJ databases">
        <authorList>
            <person name="Richards S.R."/>
            <person name="Qu J."/>
            <person name="Jiang H."/>
            <person name="Jhangiani S.N."/>
            <person name="Agravi P."/>
            <person name="Goodspeed R."/>
            <person name="Gross S."/>
            <person name="Mandapat C."/>
            <person name="Jackson L."/>
            <person name="Mathew T."/>
            <person name="Pu L."/>
            <person name="Thornton R."/>
            <person name="Saada N."/>
            <person name="Wilczek-Boney K.B."/>
            <person name="Lee S."/>
            <person name="Kovar C."/>
            <person name="Wu Y."/>
            <person name="Scherer S.E."/>
            <person name="Worley K.C."/>
            <person name="Muzny D.M."/>
            <person name="Gibbs R."/>
        </authorList>
    </citation>
    <scope>NUCLEOTIDE SEQUENCE</scope>
    <source>
        <strain evidence="20">Brora</strain>
    </source>
</reference>
<dbReference type="GO" id="GO:0005886">
    <property type="term" value="C:plasma membrane"/>
    <property type="evidence" value="ECO:0007669"/>
    <property type="project" value="TreeGrafter"/>
</dbReference>
<dbReference type="InterPro" id="IPR018056">
    <property type="entry name" value="Kringle_CS"/>
</dbReference>
<dbReference type="InterPro" id="IPR020067">
    <property type="entry name" value="Frizzled_dom"/>
</dbReference>
<dbReference type="PROSITE" id="PS50011">
    <property type="entry name" value="PROTEIN_KINASE_DOM"/>
    <property type="match status" value="1"/>
</dbReference>
<evidence type="ECO:0000259" key="16">
    <source>
        <dbReference type="PROSITE" id="PS50011"/>
    </source>
</evidence>
<dbReference type="InterPro" id="IPR008266">
    <property type="entry name" value="Tyr_kinase_AS"/>
</dbReference>
<evidence type="ECO:0000256" key="10">
    <source>
        <dbReference type="ARBA" id="ARBA00051243"/>
    </source>
</evidence>
<name>T1IWC4_STRMM</name>
<keyword evidence="9" id="KW-1015">Disulfide bond</keyword>
<keyword evidence="15" id="KW-1133">Transmembrane helix</keyword>
<feature type="domain" description="Protein kinase" evidence="16">
    <location>
        <begin position="381"/>
        <end position="655"/>
    </location>
</feature>